<keyword evidence="7 9" id="KW-0472">Membrane</keyword>
<comment type="function">
    <text evidence="9">Part of the tripartite ATP-independent periplasmic (TRAP) transport system.</text>
</comment>
<evidence type="ECO:0000313" key="12">
    <source>
        <dbReference type="Proteomes" id="UP001209803"/>
    </source>
</evidence>
<organism evidence="11 12">
    <name type="scientific">Roseibium porphyridii</name>
    <dbReference type="NCBI Taxonomy" id="2866279"/>
    <lineage>
        <taxon>Bacteria</taxon>
        <taxon>Pseudomonadati</taxon>
        <taxon>Pseudomonadota</taxon>
        <taxon>Alphaproteobacteria</taxon>
        <taxon>Hyphomicrobiales</taxon>
        <taxon>Stappiaceae</taxon>
        <taxon>Roseibium</taxon>
    </lineage>
</organism>
<dbReference type="EMBL" id="CP120863">
    <property type="protein sequence ID" value="WFE89421.1"/>
    <property type="molecule type" value="Genomic_DNA"/>
</dbReference>
<keyword evidence="3" id="KW-1003">Cell membrane</keyword>
<dbReference type="RefSeq" id="WP_173006190.1">
    <property type="nucleotide sequence ID" value="NZ_CP120863.1"/>
</dbReference>
<keyword evidence="4 9" id="KW-0997">Cell inner membrane</keyword>
<reference evidence="11 12" key="1">
    <citation type="submission" date="2023-03" db="EMBL/GenBank/DDBJ databases">
        <title>Roseibium porphyridii sp. nov. and Roseibium rhodosorbium sp. nov. isolated from marine algae, Porphyridium cruentum and Rhodosorus marinus, respectively.</title>
        <authorList>
            <person name="Lee M.W."/>
            <person name="Choi B.J."/>
            <person name="Lee J.K."/>
            <person name="Choi D.G."/>
            <person name="Baek J.H."/>
            <person name="Bayburt H."/>
            <person name="Kim J.M."/>
            <person name="Han D.M."/>
            <person name="Kim K.H."/>
            <person name="Jeon C.O."/>
        </authorList>
    </citation>
    <scope>NUCLEOTIDE SEQUENCE [LARGE SCALE GENOMIC DNA]</scope>
    <source>
        <strain evidence="11 12">KMA01</strain>
    </source>
</reference>
<evidence type="ECO:0000256" key="1">
    <source>
        <dbReference type="ARBA" id="ARBA00004429"/>
    </source>
</evidence>
<dbReference type="Proteomes" id="UP001209803">
    <property type="component" value="Chromosome"/>
</dbReference>
<comment type="similarity">
    <text evidence="8 9">Belongs to the TRAP transporter small permease family.</text>
</comment>
<evidence type="ECO:0000256" key="8">
    <source>
        <dbReference type="ARBA" id="ARBA00038436"/>
    </source>
</evidence>
<gene>
    <name evidence="11" type="ORF">K1718_25245</name>
</gene>
<keyword evidence="5 9" id="KW-0812">Transmembrane</keyword>
<evidence type="ECO:0000313" key="11">
    <source>
        <dbReference type="EMBL" id="WFE89421.1"/>
    </source>
</evidence>
<feature type="transmembrane region" description="Helical" evidence="9">
    <location>
        <begin position="47"/>
        <end position="64"/>
    </location>
</feature>
<name>A0ABY8F2G0_9HYPH</name>
<comment type="subcellular location">
    <subcellularLocation>
        <location evidence="1 9">Cell inner membrane</location>
        <topology evidence="1 9">Multi-pass membrane protein</topology>
    </subcellularLocation>
</comment>
<evidence type="ECO:0000256" key="2">
    <source>
        <dbReference type="ARBA" id="ARBA00022448"/>
    </source>
</evidence>
<dbReference type="PANTHER" id="PTHR35011:SF11">
    <property type="entry name" value="TRAP TRANSPORTER SMALL PERMEASE PROTEIN"/>
    <property type="match status" value="1"/>
</dbReference>
<evidence type="ECO:0000256" key="5">
    <source>
        <dbReference type="ARBA" id="ARBA00022692"/>
    </source>
</evidence>
<proteinExistence type="inferred from homology"/>
<sequence length="168" mass="18615">MAQFERVLIAVNRFLVASSLAIVFLIVIANVIGRYLFGSSLAWGEEVARFLMIFGVFAGAGLALRSGRLVEIDLFVALLPKAVRLTIRWCAVVVMAAFMGLVLWFGIQFVEFGWNKETMATGISRGIPYLAIPFGSFLFLCHLVLTCRKFVAGDFETDTHLDEVDVQS</sequence>
<dbReference type="PANTHER" id="PTHR35011">
    <property type="entry name" value="2,3-DIKETO-L-GULONATE TRAP TRANSPORTER SMALL PERMEASE PROTEIN YIAM"/>
    <property type="match status" value="1"/>
</dbReference>
<keyword evidence="6 9" id="KW-1133">Transmembrane helix</keyword>
<dbReference type="Pfam" id="PF04290">
    <property type="entry name" value="DctQ"/>
    <property type="match status" value="1"/>
</dbReference>
<feature type="transmembrane region" description="Helical" evidence="9">
    <location>
        <begin position="12"/>
        <end position="35"/>
    </location>
</feature>
<evidence type="ECO:0000256" key="3">
    <source>
        <dbReference type="ARBA" id="ARBA00022475"/>
    </source>
</evidence>
<comment type="subunit">
    <text evidence="9">The complex comprises the extracytoplasmic solute receptor protein and the two transmembrane proteins.</text>
</comment>
<keyword evidence="2 9" id="KW-0813">Transport</keyword>
<protein>
    <recommendedName>
        <fullName evidence="9">TRAP transporter small permease protein</fullName>
    </recommendedName>
</protein>
<evidence type="ECO:0000256" key="6">
    <source>
        <dbReference type="ARBA" id="ARBA00022989"/>
    </source>
</evidence>
<dbReference type="InterPro" id="IPR055348">
    <property type="entry name" value="DctQ"/>
</dbReference>
<feature type="transmembrane region" description="Helical" evidence="9">
    <location>
        <begin position="127"/>
        <end position="145"/>
    </location>
</feature>
<dbReference type="InterPro" id="IPR007387">
    <property type="entry name" value="TRAP_DctQ"/>
</dbReference>
<keyword evidence="12" id="KW-1185">Reference proteome</keyword>
<feature type="domain" description="Tripartite ATP-independent periplasmic transporters DctQ component" evidence="10">
    <location>
        <begin position="24"/>
        <end position="145"/>
    </location>
</feature>
<feature type="transmembrane region" description="Helical" evidence="9">
    <location>
        <begin position="85"/>
        <end position="107"/>
    </location>
</feature>
<evidence type="ECO:0000256" key="9">
    <source>
        <dbReference type="RuleBase" id="RU369079"/>
    </source>
</evidence>
<accession>A0ABY8F2G0</accession>
<evidence type="ECO:0000259" key="10">
    <source>
        <dbReference type="Pfam" id="PF04290"/>
    </source>
</evidence>
<evidence type="ECO:0000256" key="7">
    <source>
        <dbReference type="ARBA" id="ARBA00023136"/>
    </source>
</evidence>
<evidence type="ECO:0000256" key="4">
    <source>
        <dbReference type="ARBA" id="ARBA00022519"/>
    </source>
</evidence>